<organism evidence="2 3">
    <name type="scientific">Agromyces allii</name>
    <dbReference type="NCBI Taxonomy" id="393607"/>
    <lineage>
        <taxon>Bacteria</taxon>
        <taxon>Bacillati</taxon>
        <taxon>Actinomycetota</taxon>
        <taxon>Actinomycetes</taxon>
        <taxon>Micrococcales</taxon>
        <taxon>Microbacteriaceae</taxon>
        <taxon>Agromyces</taxon>
    </lineage>
</organism>
<evidence type="ECO:0000313" key="3">
    <source>
        <dbReference type="Proteomes" id="UP001499954"/>
    </source>
</evidence>
<feature type="compositionally biased region" description="Basic and acidic residues" evidence="1">
    <location>
        <begin position="1"/>
        <end position="18"/>
    </location>
</feature>
<name>A0ABN2Q2X3_9MICO</name>
<proteinExistence type="predicted"/>
<protein>
    <submittedName>
        <fullName evidence="2">Uncharacterized protein</fullName>
    </submittedName>
</protein>
<feature type="compositionally biased region" description="Low complexity" evidence="1">
    <location>
        <begin position="23"/>
        <end position="40"/>
    </location>
</feature>
<evidence type="ECO:0000313" key="2">
    <source>
        <dbReference type="EMBL" id="GAA1942355.1"/>
    </source>
</evidence>
<sequence length="95" mass="10041">MSVALEKRDTEKHPHTMKEIIMSTTGTTSSPPTPAGGSPAALSISVTASGAPASVTIDLTAYRPAGRLPRSPLDANGLFDFEAYRLARQGSPRRF</sequence>
<dbReference type="EMBL" id="BAAAMK010000001">
    <property type="protein sequence ID" value="GAA1942355.1"/>
    <property type="molecule type" value="Genomic_DNA"/>
</dbReference>
<accession>A0ABN2Q2X3</accession>
<keyword evidence="3" id="KW-1185">Reference proteome</keyword>
<comment type="caution">
    <text evidence="2">The sequence shown here is derived from an EMBL/GenBank/DDBJ whole genome shotgun (WGS) entry which is preliminary data.</text>
</comment>
<feature type="region of interest" description="Disordered" evidence="1">
    <location>
        <begin position="1"/>
        <end position="40"/>
    </location>
</feature>
<gene>
    <name evidence="2" type="ORF">GCM10009717_05880</name>
</gene>
<evidence type="ECO:0000256" key="1">
    <source>
        <dbReference type="SAM" id="MobiDB-lite"/>
    </source>
</evidence>
<dbReference type="Proteomes" id="UP001499954">
    <property type="component" value="Unassembled WGS sequence"/>
</dbReference>
<reference evidence="2 3" key="1">
    <citation type="journal article" date="2019" name="Int. J. Syst. Evol. Microbiol.">
        <title>The Global Catalogue of Microorganisms (GCM) 10K type strain sequencing project: providing services to taxonomists for standard genome sequencing and annotation.</title>
        <authorList>
            <consortium name="The Broad Institute Genomics Platform"/>
            <consortium name="The Broad Institute Genome Sequencing Center for Infectious Disease"/>
            <person name="Wu L."/>
            <person name="Ma J."/>
        </authorList>
    </citation>
    <scope>NUCLEOTIDE SEQUENCE [LARGE SCALE GENOMIC DNA]</scope>
    <source>
        <strain evidence="2 3">JCM 13584</strain>
    </source>
</reference>